<dbReference type="Gene3D" id="3.30.1330.120">
    <property type="entry name" value="2-methylcitrate dehydratase PrpD"/>
    <property type="match status" value="1"/>
</dbReference>
<reference evidence="4" key="1">
    <citation type="submission" date="2021-01" db="EMBL/GenBank/DDBJ databases">
        <title>Novel species in genus Nocardioides.</title>
        <authorList>
            <person name="Zhang G."/>
        </authorList>
    </citation>
    <scope>NUCLEOTIDE SEQUENCE</scope>
    <source>
        <strain evidence="4">Zg-536</strain>
    </source>
</reference>
<proteinExistence type="inferred from homology"/>
<dbReference type="PANTHER" id="PTHR16943">
    <property type="entry name" value="2-METHYLCITRATE DEHYDRATASE-RELATED"/>
    <property type="match status" value="1"/>
</dbReference>
<dbReference type="GO" id="GO:0016829">
    <property type="term" value="F:lyase activity"/>
    <property type="evidence" value="ECO:0007669"/>
    <property type="project" value="InterPro"/>
</dbReference>
<sequence length="498" mass="51844">MSNRLPATETFAQACADFIVGLQYRDLDAQVVAMARDMVIDGLGCGIAAADSSIARTLAQWAADAQGPHRLLGLGGCVDSRTAVTSNGTLIQALEFDDIPHFAAVELPPAVALIEDHDVTGEELLTAIVAGFEVASRITAMLAHGRPHHPLGTVGALGSAAVTAKLLGLDRRQTAHALGIAASMSGGLTQNFGTFAKALHAGRAAEAGFTAAKLAAAGGTSDPAALDGRHGFLAAYCDPEASTEAFPGNGGEFWIVRVPEDLAAGSPLDSDSFPIRHSGAEPDLSRLGLGAPIDQLRGGPNLRRGPSFKPWPACGGNNAVLTAMFSLLGQPDFDRGRVAGFEIVVPADPERGATFRVSPENGLQGKYSLPYGVAAAWLDGEVTVTSYEDATYDRIRSAGLLDRIETRVEPGFLDTADVRPPVEDCNWAALVARMEDGSTRTAWAFNRGVELGPVGVRQKFLALTGPRLGADGAAALLADLEGIASSTSMRAVLERVMG</sequence>
<protein>
    <submittedName>
        <fullName evidence="4">MmgE/PrpD family protein</fullName>
    </submittedName>
</protein>
<dbReference type="Pfam" id="PF19305">
    <property type="entry name" value="MmgE_PrpD_C"/>
    <property type="match status" value="1"/>
</dbReference>
<gene>
    <name evidence="4" type="ORF">JK386_10625</name>
</gene>
<dbReference type="InterPro" id="IPR005656">
    <property type="entry name" value="MmgE_PrpD"/>
</dbReference>
<feature type="domain" description="MmgE/PrpD N-terminal" evidence="2">
    <location>
        <begin position="15"/>
        <end position="240"/>
    </location>
</feature>
<dbReference type="InterPro" id="IPR042183">
    <property type="entry name" value="MmgE/PrpD_sf_1"/>
</dbReference>
<evidence type="ECO:0000256" key="1">
    <source>
        <dbReference type="ARBA" id="ARBA00006174"/>
    </source>
</evidence>
<name>A0A938Y8Z7_9ACTN</name>
<dbReference type="EMBL" id="JAERTX010000008">
    <property type="protein sequence ID" value="MBM9460358.1"/>
    <property type="molecule type" value="Genomic_DNA"/>
</dbReference>
<accession>A0A938Y8Z7</accession>
<dbReference type="AlphaFoldDB" id="A0A938Y8Z7"/>
<dbReference type="RefSeq" id="WP_205291667.1">
    <property type="nucleotide sequence ID" value="NZ_CP074406.1"/>
</dbReference>
<dbReference type="InterPro" id="IPR045336">
    <property type="entry name" value="MmgE_PrpD_N"/>
</dbReference>
<comment type="similarity">
    <text evidence="1">Belongs to the PrpD family.</text>
</comment>
<dbReference type="InterPro" id="IPR036148">
    <property type="entry name" value="MmgE/PrpD_sf"/>
</dbReference>
<evidence type="ECO:0000259" key="3">
    <source>
        <dbReference type="Pfam" id="PF19305"/>
    </source>
</evidence>
<dbReference type="InterPro" id="IPR045337">
    <property type="entry name" value="MmgE_PrpD_C"/>
</dbReference>
<evidence type="ECO:0000259" key="2">
    <source>
        <dbReference type="Pfam" id="PF03972"/>
    </source>
</evidence>
<feature type="domain" description="MmgE/PrpD C-terminal" evidence="3">
    <location>
        <begin position="357"/>
        <end position="472"/>
    </location>
</feature>
<evidence type="ECO:0000313" key="5">
    <source>
        <dbReference type="Proteomes" id="UP000663791"/>
    </source>
</evidence>
<dbReference type="Proteomes" id="UP000663791">
    <property type="component" value="Unassembled WGS sequence"/>
</dbReference>
<dbReference type="PANTHER" id="PTHR16943:SF8">
    <property type="entry name" value="2-METHYLCITRATE DEHYDRATASE"/>
    <property type="match status" value="1"/>
</dbReference>
<evidence type="ECO:0000313" key="4">
    <source>
        <dbReference type="EMBL" id="MBM9460358.1"/>
    </source>
</evidence>
<comment type="caution">
    <text evidence="4">The sequence shown here is derived from an EMBL/GenBank/DDBJ whole genome shotgun (WGS) entry which is preliminary data.</text>
</comment>
<dbReference type="Pfam" id="PF03972">
    <property type="entry name" value="MmgE_PrpD_N"/>
    <property type="match status" value="1"/>
</dbReference>
<dbReference type="Gene3D" id="1.10.4100.10">
    <property type="entry name" value="2-methylcitrate dehydratase PrpD"/>
    <property type="match status" value="1"/>
</dbReference>
<dbReference type="SUPFAM" id="SSF103378">
    <property type="entry name" value="2-methylcitrate dehydratase PrpD"/>
    <property type="match status" value="2"/>
</dbReference>
<organism evidence="4 5">
    <name type="scientific">Nocardioides faecalis</name>
    <dbReference type="NCBI Taxonomy" id="2803858"/>
    <lineage>
        <taxon>Bacteria</taxon>
        <taxon>Bacillati</taxon>
        <taxon>Actinomycetota</taxon>
        <taxon>Actinomycetes</taxon>
        <taxon>Propionibacteriales</taxon>
        <taxon>Nocardioidaceae</taxon>
        <taxon>Nocardioides</taxon>
    </lineage>
</organism>
<dbReference type="InterPro" id="IPR042188">
    <property type="entry name" value="MmgE/PrpD_sf_2"/>
</dbReference>
<keyword evidence="5" id="KW-1185">Reference proteome</keyword>